<organism evidence="2 3">
    <name type="scientific">Rhodobium orientis</name>
    <dbReference type="NCBI Taxonomy" id="34017"/>
    <lineage>
        <taxon>Bacteria</taxon>
        <taxon>Pseudomonadati</taxon>
        <taxon>Pseudomonadota</taxon>
        <taxon>Alphaproteobacteria</taxon>
        <taxon>Hyphomicrobiales</taxon>
        <taxon>Rhodobiaceae</taxon>
        <taxon>Rhodobium</taxon>
    </lineage>
</organism>
<gene>
    <name evidence="2" type="ORF">CH339_18430</name>
</gene>
<proteinExistence type="predicted"/>
<dbReference type="RefSeq" id="WP_111435863.1">
    <property type="nucleotide sequence ID" value="NZ_JACIGG010000016.1"/>
</dbReference>
<accession>A0A327JPL5</accession>
<dbReference type="Proteomes" id="UP000249299">
    <property type="component" value="Unassembled WGS sequence"/>
</dbReference>
<evidence type="ECO:0000313" key="2">
    <source>
        <dbReference type="EMBL" id="RAI25358.1"/>
    </source>
</evidence>
<keyword evidence="1" id="KW-0812">Transmembrane</keyword>
<keyword evidence="1" id="KW-0472">Membrane</keyword>
<feature type="transmembrane region" description="Helical" evidence="1">
    <location>
        <begin position="43"/>
        <end position="64"/>
    </location>
</feature>
<feature type="transmembrane region" description="Helical" evidence="1">
    <location>
        <begin position="16"/>
        <end position="36"/>
    </location>
</feature>
<dbReference type="EMBL" id="NPEV01000049">
    <property type="protein sequence ID" value="RAI25358.1"/>
    <property type="molecule type" value="Genomic_DNA"/>
</dbReference>
<reference evidence="2 3" key="1">
    <citation type="submission" date="2017-07" db="EMBL/GenBank/DDBJ databases">
        <title>Draft Genome Sequences of Select Purple Nonsulfur Bacteria.</title>
        <authorList>
            <person name="Lasarre B."/>
            <person name="Mckinlay J.B."/>
        </authorList>
    </citation>
    <scope>NUCLEOTIDE SEQUENCE [LARGE SCALE GENOMIC DNA]</scope>
    <source>
        <strain evidence="2 3">DSM 11290</strain>
    </source>
</reference>
<sequence>MENYFVGLLETGEWKWLAVVAIGIFIVVATILVSLLRGFTWAALLALILGAAMTAAPIIVPSFLPVKPLVKTEPAADAAARSLALANQRALSDLVKAQTEAEAALGALTGALSKLGANDARPAETPPAEVTAELAAFAARLESLKAATDAAEQSVGTAAGEAGGLVAPAAE</sequence>
<dbReference type="AlphaFoldDB" id="A0A327JPL5"/>
<evidence type="ECO:0000256" key="1">
    <source>
        <dbReference type="SAM" id="Phobius"/>
    </source>
</evidence>
<keyword evidence="1" id="KW-1133">Transmembrane helix</keyword>
<name>A0A327JPL5_9HYPH</name>
<keyword evidence="3" id="KW-1185">Reference proteome</keyword>
<protein>
    <submittedName>
        <fullName evidence="2">Uncharacterized protein</fullName>
    </submittedName>
</protein>
<comment type="caution">
    <text evidence="2">The sequence shown here is derived from an EMBL/GenBank/DDBJ whole genome shotgun (WGS) entry which is preliminary data.</text>
</comment>
<evidence type="ECO:0000313" key="3">
    <source>
        <dbReference type="Proteomes" id="UP000249299"/>
    </source>
</evidence>